<dbReference type="SUPFAM" id="SSF51735">
    <property type="entry name" value="NAD(P)-binding Rossmann-fold domains"/>
    <property type="match status" value="1"/>
</dbReference>
<dbReference type="GO" id="GO:0016616">
    <property type="term" value="F:oxidoreductase activity, acting on the CH-OH group of donors, NAD or NADP as acceptor"/>
    <property type="evidence" value="ECO:0007669"/>
    <property type="project" value="TreeGrafter"/>
</dbReference>
<comment type="caution">
    <text evidence="4">The sequence shown here is derived from an EMBL/GenBank/DDBJ whole genome shotgun (WGS) entry which is preliminary data.</text>
</comment>
<gene>
    <name evidence="4" type="ORF">LCGC14_2245710</name>
</gene>
<dbReference type="InterPro" id="IPR002204">
    <property type="entry name" value="3-OH-isobutyrate_DH-rel_CS"/>
</dbReference>
<evidence type="ECO:0000259" key="3">
    <source>
        <dbReference type="Pfam" id="PF03446"/>
    </source>
</evidence>
<accession>A0A0F9FZ59</accession>
<dbReference type="PANTHER" id="PTHR22981">
    <property type="entry name" value="3-HYDROXYISOBUTYRATE DEHYDROGENASE-RELATED"/>
    <property type="match status" value="1"/>
</dbReference>
<dbReference type="InterPro" id="IPR006115">
    <property type="entry name" value="6PGDH_NADP-bd"/>
</dbReference>
<dbReference type="Gene3D" id="3.40.50.720">
    <property type="entry name" value="NAD(P)-binding Rossmann-like Domain"/>
    <property type="match status" value="1"/>
</dbReference>
<feature type="domain" description="6-phosphogluconate dehydrogenase NADP-binding" evidence="3">
    <location>
        <begin position="4"/>
        <end position="163"/>
    </location>
</feature>
<sequence length="184" mass="19752">MIRRIGFIGLGIMGKPMARNLINGGYQLIVHDVNRRASEDLVMFEVEEAFSPSEAAMSSDALITMLPDDHIVEKVIMGKGGVLESKNRRSILIDMSTISPITARRIAEKLEKVGMDMLDAPVSGGEAGAREGTLSIMVGGKKTVFDQALPILQKMGKNVTYVGVHGAGQVAKASNQIIVAMTIQ</sequence>
<keyword evidence="1" id="KW-0560">Oxidoreductase</keyword>
<keyword evidence="2" id="KW-0520">NAD</keyword>
<proteinExistence type="predicted"/>
<name>A0A0F9FZ59_9ZZZZ</name>
<evidence type="ECO:0000256" key="2">
    <source>
        <dbReference type="ARBA" id="ARBA00023027"/>
    </source>
</evidence>
<evidence type="ECO:0000313" key="4">
    <source>
        <dbReference type="EMBL" id="KKL56407.1"/>
    </source>
</evidence>
<dbReference type="PANTHER" id="PTHR22981:SF7">
    <property type="entry name" value="3-HYDROXYISOBUTYRATE DEHYDROGENASE, MITOCHONDRIAL"/>
    <property type="match status" value="1"/>
</dbReference>
<feature type="non-terminal residue" evidence="4">
    <location>
        <position position="184"/>
    </location>
</feature>
<dbReference type="EMBL" id="LAZR01030505">
    <property type="protein sequence ID" value="KKL56407.1"/>
    <property type="molecule type" value="Genomic_DNA"/>
</dbReference>
<dbReference type="GO" id="GO:0050661">
    <property type="term" value="F:NADP binding"/>
    <property type="evidence" value="ECO:0007669"/>
    <property type="project" value="InterPro"/>
</dbReference>
<protein>
    <recommendedName>
        <fullName evidence="3">6-phosphogluconate dehydrogenase NADP-binding domain-containing protein</fullName>
    </recommendedName>
</protein>
<dbReference type="InterPro" id="IPR036291">
    <property type="entry name" value="NAD(P)-bd_dom_sf"/>
</dbReference>
<dbReference type="AlphaFoldDB" id="A0A0F9FZ59"/>
<evidence type="ECO:0000256" key="1">
    <source>
        <dbReference type="ARBA" id="ARBA00023002"/>
    </source>
</evidence>
<organism evidence="4">
    <name type="scientific">marine sediment metagenome</name>
    <dbReference type="NCBI Taxonomy" id="412755"/>
    <lineage>
        <taxon>unclassified sequences</taxon>
        <taxon>metagenomes</taxon>
        <taxon>ecological metagenomes</taxon>
    </lineage>
</organism>
<reference evidence="4" key="1">
    <citation type="journal article" date="2015" name="Nature">
        <title>Complex archaea that bridge the gap between prokaryotes and eukaryotes.</title>
        <authorList>
            <person name="Spang A."/>
            <person name="Saw J.H."/>
            <person name="Jorgensen S.L."/>
            <person name="Zaremba-Niedzwiedzka K."/>
            <person name="Martijn J."/>
            <person name="Lind A.E."/>
            <person name="van Eijk R."/>
            <person name="Schleper C."/>
            <person name="Guy L."/>
            <person name="Ettema T.J."/>
        </authorList>
    </citation>
    <scope>NUCLEOTIDE SEQUENCE</scope>
</reference>
<dbReference type="Pfam" id="PF03446">
    <property type="entry name" value="NAD_binding_2"/>
    <property type="match status" value="1"/>
</dbReference>
<dbReference type="PROSITE" id="PS00895">
    <property type="entry name" value="3_HYDROXYISOBUT_DH"/>
    <property type="match status" value="1"/>
</dbReference>